<evidence type="ECO:0000313" key="3">
    <source>
        <dbReference type="Proteomes" id="UP000054477"/>
    </source>
</evidence>
<dbReference type="HOGENOM" id="CLU_1594809_0_0_1"/>
<evidence type="ECO:0000313" key="2">
    <source>
        <dbReference type="EMBL" id="KIJ93083.1"/>
    </source>
</evidence>
<gene>
    <name evidence="2" type="ORF">K443DRAFT_13130</name>
</gene>
<protein>
    <submittedName>
        <fullName evidence="2">Uncharacterized protein</fullName>
    </submittedName>
</protein>
<reference evidence="2 3" key="1">
    <citation type="submission" date="2014-04" db="EMBL/GenBank/DDBJ databases">
        <authorList>
            <consortium name="DOE Joint Genome Institute"/>
            <person name="Kuo A."/>
            <person name="Kohler A."/>
            <person name="Nagy L.G."/>
            <person name="Floudas D."/>
            <person name="Copeland A."/>
            <person name="Barry K.W."/>
            <person name="Cichocki N."/>
            <person name="Veneault-Fourrey C."/>
            <person name="LaButti K."/>
            <person name="Lindquist E.A."/>
            <person name="Lipzen A."/>
            <person name="Lundell T."/>
            <person name="Morin E."/>
            <person name="Murat C."/>
            <person name="Sun H."/>
            <person name="Tunlid A."/>
            <person name="Henrissat B."/>
            <person name="Grigoriev I.V."/>
            <person name="Hibbett D.S."/>
            <person name="Martin F."/>
            <person name="Nordberg H.P."/>
            <person name="Cantor M.N."/>
            <person name="Hua S.X."/>
        </authorList>
    </citation>
    <scope>NUCLEOTIDE SEQUENCE [LARGE SCALE GENOMIC DNA]</scope>
    <source>
        <strain evidence="2 3">LaAM-08-1</strain>
    </source>
</reference>
<dbReference type="EMBL" id="KN838866">
    <property type="protein sequence ID" value="KIJ93083.1"/>
    <property type="molecule type" value="Genomic_DNA"/>
</dbReference>
<reference evidence="3" key="2">
    <citation type="submission" date="2015-01" db="EMBL/GenBank/DDBJ databases">
        <title>Evolutionary Origins and Diversification of the Mycorrhizal Mutualists.</title>
        <authorList>
            <consortium name="DOE Joint Genome Institute"/>
            <consortium name="Mycorrhizal Genomics Consortium"/>
            <person name="Kohler A."/>
            <person name="Kuo A."/>
            <person name="Nagy L.G."/>
            <person name="Floudas D."/>
            <person name="Copeland A."/>
            <person name="Barry K.W."/>
            <person name="Cichocki N."/>
            <person name="Veneault-Fourrey C."/>
            <person name="LaButti K."/>
            <person name="Lindquist E.A."/>
            <person name="Lipzen A."/>
            <person name="Lundell T."/>
            <person name="Morin E."/>
            <person name="Murat C."/>
            <person name="Riley R."/>
            <person name="Ohm R."/>
            <person name="Sun H."/>
            <person name="Tunlid A."/>
            <person name="Henrissat B."/>
            <person name="Grigoriev I.V."/>
            <person name="Hibbett D.S."/>
            <person name="Martin F."/>
        </authorList>
    </citation>
    <scope>NUCLEOTIDE SEQUENCE [LARGE SCALE GENOMIC DNA]</scope>
    <source>
        <strain evidence="3">LaAM-08-1</strain>
    </source>
</reference>
<dbReference type="AlphaFoldDB" id="A0A0C9WWB1"/>
<feature type="compositionally biased region" description="Polar residues" evidence="1">
    <location>
        <begin position="80"/>
        <end position="99"/>
    </location>
</feature>
<sequence>MDPPAPVSVEPPTTVPVSKPKAKHCEKKPKASPSNESASAGKKRKGDFDDTGWKKRALSKATINNSDKETRPPVIETASMPKSQVYVNIMTKSSSQSQPWADEPKPLSEQPLAQSQPDEIKPKPRSKLQSGWRQDHASEGYADYSRTASKSGSCNPVWYLLAGRYSV</sequence>
<name>A0A0C9WWB1_9AGAR</name>
<feature type="compositionally biased region" description="Low complexity" evidence="1">
    <location>
        <begin position="7"/>
        <end position="19"/>
    </location>
</feature>
<organism evidence="2 3">
    <name type="scientific">Laccaria amethystina LaAM-08-1</name>
    <dbReference type="NCBI Taxonomy" id="1095629"/>
    <lineage>
        <taxon>Eukaryota</taxon>
        <taxon>Fungi</taxon>
        <taxon>Dikarya</taxon>
        <taxon>Basidiomycota</taxon>
        <taxon>Agaricomycotina</taxon>
        <taxon>Agaricomycetes</taxon>
        <taxon>Agaricomycetidae</taxon>
        <taxon>Agaricales</taxon>
        <taxon>Agaricineae</taxon>
        <taxon>Hydnangiaceae</taxon>
        <taxon>Laccaria</taxon>
    </lineage>
</organism>
<feature type="region of interest" description="Disordered" evidence="1">
    <location>
        <begin position="1"/>
        <end position="153"/>
    </location>
</feature>
<evidence type="ECO:0000256" key="1">
    <source>
        <dbReference type="SAM" id="MobiDB-lite"/>
    </source>
</evidence>
<keyword evidence="3" id="KW-1185">Reference proteome</keyword>
<dbReference type="Proteomes" id="UP000054477">
    <property type="component" value="Unassembled WGS sequence"/>
</dbReference>
<proteinExistence type="predicted"/>
<accession>A0A0C9WWB1</accession>